<dbReference type="Gene3D" id="3.30.420.40">
    <property type="match status" value="2"/>
</dbReference>
<dbReference type="InterPro" id="IPR018483">
    <property type="entry name" value="Carb_kinase_FGGY_CS"/>
</dbReference>
<dbReference type="InterPro" id="IPR000577">
    <property type="entry name" value="Carb_kinase_FGGY"/>
</dbReference>
<keyword evidence="3" id="KW-0547">Nucleotide-binding</keyword>
<keyword evidence="4 9" id="KW-0418">Kinase</keyword>
<keyword evidence="2 9" id="KW-0808">Transferase</keyword>
<reference evidence="9 10" key="1">
    <citation type="submission" date="2022-02" db="EMBL/GenBank/DDBJ databases">
        <authorList>
            <person name="Min J."/>
        </authorList>
    </citation>
    <scope>NUCLEOTIDE SEQUENCE [LARGE SCALE GENOMIC DNA]</scope>
    <source>
        <strain evidence="9 10">GR10-1</strain>
    </source>
</reference>
<keyword evidence="10" id="KW-1185">Reference proteome</keyword>
<dbReference type="PIRSF" id="PIRSF000538">
    <property type="entry name" value="GlpK"/>
    <property type="match status" value="1"/>
</dbReference>
<evidence type="ECO:0000256" key="5">
    <source>
        <dbReference type="ARBA" id="ARBA00022840"/>
    </source>
</evidence>
<dbReference type="PANTHER" id="PTHR10196">
    <property type="entry name" value="SUGAR KINASE"/>
    <property type="match status" value="1"/>
</dbReference>
<protein>
    <recommendedName>
        <fullName evidence="6">ATP:glycerol 3-phosphotransferase</fullName>
    </recommendedName>
</protein>
<evidence type="ECO:0000256" key="4">
    <source>
        <dbReference type="ARBA" id="ARBA00022777"/>
    </source>
</evidence>
<evidence type="ECO:0000256" key="1">
    <source>
        <dbReference type="ARBA" id="ARBA00009156"/>
    </source>
</evidence>
<dbReference type="InterPro" id="IPR043129">
    <property type="entry name" value="ATPase_NBD"/>
</dbReference>
<evidence type="ECO:0000256" key="2">
    <source>
        <dbReference type="ARBA" id="ARBA00022679"/>
    </source>
</evidence>
<comment type="caution">
    <text evidence="9">The sequence shown here is derived from an EMBL/GenBank/DDBJ whole genome shotgun (WGS) entry which is preliminary data.</text>
</comment>
<organism evidence="9 10">
    <name type="scientific">Niabella ginsengisoli</name>
    <dbReference type="NCBI Taxonomy" id="522298"/>
    <lineage>
        <taxon>Bacteria</taxon>
        <taxon>Pseudomonadati</taxon>
        <taxon>Bacteroidota</taxon>
        <taxon>Chitinophagia</taxon>
        <taxon>Chitinophagales</taxon>
        <taxon>Chitinophagaceae</taxon>
        <taxon>Niabella</taxon>
    </lineage>
</organism>
<evidence type="ECO:0000256" key="6">
    <source>
        <dbReference type="ARBA" id="ARBA00043149"/>
    </source>
</evidence>
<dbReference type="Pfam" id="PF02782">
    <property type="entry name" value="FGGY_C"/>
    <property type="match status" value="1"/>
</dbReference>
<evidence type="ECO:0000313" key="9">
    <source>
        <dbReference type="EMBL" id="MCH5597804.1"/>
    </source>
</evidence>
<gene>
    <name evidence="9" type="primary">glpK</name>
    <name evidence="9" type="ORF">MKP09_07750</name>
</gene>
<sequence>MSFILSIDQGTSGTKVIIVNAAGQVVAKGAEVLQTKYFGTGFVEQDPNDIYSNVLEAVERCLTDFATNGFYKSDIRAIGISNQRETFVIWDKDGKPLHPAVVWQCKRSVSICEELKEKGLSEIVHAKTGLVIDPYFSATKLIWLVQNKPEIKEGLNKDDVFFGTIDSWLLYKLTDGKEYATDHTNASRTLFFNIHTLEWDQELLNHFGLSQLQLPAVKSSSEYFGETTIDGLLDHHVPIMSMIGDSHAAAFGEGCFDSGTAKATLGTGSSIMMNIGDQPVSSKNGMVTTICWSIPSCVNYALEGVIVTCGATIEWLKNEIGLFADIKATADMALSVPDNGGVYLVPAFSGLGSPHWQMDRKASITGMTFGTNKNHIVRTALESIPYQIKDVINAMEKDTKLVLKQLMTNGGLSSNKFVMSFLTDVLNKPVSKSVMADVSALGAAYMAGLATGVFKDIKALRNLKVDKELLNPSNNVQKTQQWYEGWINIIENKI</sequence>
<comment type="similarity">
    <text evidence="1">Belongs to the FGGY kinase family.</text>
</comment>
<keyword evidence="5" id="KW-0067">ATP-binding</keyword>
<feature type="domain" description="Carbohydrate kinase FGGY N-terminal" evidence="7">
    <location>
        <begin position="4"/>
        <end position="252"/>
    </location>
</feature>
<name>A0ABS9SHG1_9BACT</name>
<dbReference type="EMBL" id="JAKWBL010000001">
    <property type="protein sequence ID" value="MCH5597804.1"/>
    <property type="molecule type" value="Genomic_DNA"/>
</dbReference>
<dbReference type="NCBIfam" id="NF000756">
    <property type="entry name" value="PRK00047.1"/>
    <property type="match status" value="1"/>
</dbReference>
<dbReference type="InterPro" id="IPR018485">
    <property type="entry name" value="FGGY_C"/>
</dbReference>
<evidence type="ECO:0000259" key="7">
    <source>
        <dbReference type="Pfam" id="PF00370"/>
    </source>
</evidence>
<dbReference type="CDD" id="cd07769">
    <property type="entry name" value="ASKHA_NBD_FGGY_GK"/>
    <property type="match status" value="1"/>
</dbReference>
<dbReference type="SUPFAM" id="SSF53067">
    <property type="entry name" value="Actin-like ATPase domain"/>
    <property type="match status" value="2"/>
</dbReference>
<dbReference type="RefSeq" id="WP_240827165.1">
    <property type="nucleotide sequence ID" value="NZ_JAKWBL010000001.1"/>
</dbReference>
<dbReference type="PANTHER" id="PTHR10196:SF69">
    <property type="entry name" value="GLYCEROL KINASE"/>
    <property type="match status" value="1"/>
</dbReference>
<dbReference type="Pfam" id="PF00370">
    <property type="entry name" value="FGGY_N"/>
    <property type="match status" value="1"/>
</dbReference>
<evidence type="ECO:0000313" key="10">
    <source>
        <dbReference type="Proteomes" id="UP001202248"/>
    </source>
</evidence>
<feature type="domain" description="Carbohydrate kinase FGGY C-terminal" evidence="8">
    <location>
        <begin position="262"/>
        <end position="450"/>
    </location>
</feature>
<accession>A0ABS9SHG1</accession>
<dbReference type="PROSITE" id="PS00933">
    <property type="entry name" value="FGGY_KINASES_1"/>
    <property type="match status" value="1"/>
</dbReference>
<dbReference type="Proteomes" id="UP001202248">
    <property type="component" value="Unassembled WGS sequence"/>
</dbReference>
<proteinExistence type="inferred from homology"/>
<dbReference type="InterPro" id="IPR018484">
    <property type="entry name" value="FGGY_N"/>
</dbReference>
<evidence type="ECO:0000256" key="3">
    <source>
        <dbReference type="ARBA" id="ARBA00022741"/>
    </source>
</evidence>
<evidence type="ECO:0000259" key="8">
    <source>
        <dbReference type="Pfam" id="PF02782"/>
    </source>
</evidence>
<dbReference type="GO" id="GO:0004370">
    <property type="term" value="F:glycerol kinase activity"/>
    <property type="evidence" value="ECO:0007669"/>
    <property type="project" value="UniProtKB-EC"/>
</dbReference>